<evidence type="ECO:0000256" key="2">
    <source>
        <dbReference type="ARBA" id="ARBA00005466"/>
    </source>
</evidence>
<keyword evidence="8" id="KW-1185">Reference proteome</keyword>
<comment type="cofactor">
    <cofactor evidence="1">
        <name>FAD</name>
        <dbReference type="ChEBI" id="CHEBI:57692"/>
    </cofactor>
</comment>
<dbReference type="InterPro" id="IPR006094">
    <property type="entry name" value="Oxid_FAD_bind_N"/>
</dbReference>
<protein>
    <submittedName>
        <fullName evidence="7">FAD-linked oxidase</fullName>
    </submittedName>
</protein>
<name>A0A512DE60_9CELL</name>
<dbReference type="GO" id="GO:0071949">
    <property type="term" value="F:FAD binding"/>
    <property type="evidence" value="ECO:0007669"/>
    <property type="project" value="InterPro"/>
</dbReference>
<keyword evidence="5" id="KW-0560">Oxidoreductase</keyword>
<dbReference type="Pfam" id="PF08031">
    <property type="entry name" value="BBE"/>
    <property type="match status" value="1"/>
</dbReference>
<accession>A0A512DE60</accession>
<dbReference type="Gene3D" id="3.40.462.20">
    <property type="match status" value="1"/>
</dbReference>
<dbReference type="RefSeq" id="WP_146904881.1">
    <property type="nucleotide sequence ID" value="NZ_BAAARM010000004.1"/>
</dbReference>
<evidence type="ECO:0000259" key="6">
    <source>
        <dbReference type="PROSITE" id="PS51387"/>
    </source>
</evidence>
<dbReference type="PROSITE" id="PS00862">
    <property type="entry name" value="OX2_COVAL_FAD"/>
    <property type="match status" value="1"/>
</dbReference>
<dbReference type="Pfam" id="PF01565">
    <property type="entry name" value="FAD_binding_4"/>
    <property type="match status" value="1"/>
</dbReference>
<dbReference type="SUPFAM" id="SSF56176">
    <property type="entry name" value="FAD-binding/transporter-associated domain-like"/>
    <property type="match status" value="1"/>
</dbReference>
<dbReference type="InterPro" id="IPR016166">
    <property type="entry name" value="FAD-bd_PCMH"/>
</dbReference>
<reference evidence="7 8" key="1">
    <citation type="submission" date="2019-07" db="EMBL/GenBank/DDBJ databases">
        <title>Whole genome shotgun sequence of Cellulomonas aerilata NBRC 106308.</title>
        <authorList>
            <person name="Hosoyama A."/>
            <person name="Uohara A."/>
            <person name="Ohji S."/>
            <person name="Ichikawa N."/>
        </authorList>
    </citation>
    <scope>NUCLEOTIDE SEQUENCE [LARGE SCALE GENOMIC DNA]</scope>
    <source>
        <strain evidence="7 8">NBRC 106308</strain>
    </source>
</reference>
<comment type="caution">
    <text evidence="7">The sequence shown here is derived from an EMBL/GenBank/DDBJ whole genome shotgun (WGS) entry which is preliminary data.</text>
</comment>
<keyword evidence="3" id="KW-0285">Flavoprotein</keyword>
<dbReference type="InterPro" id="IPR016167">
    <property type="entry name" value="FAD-bd_PCMH_sub1"/>
</dbReference>
<dbReference type="InterPro" id="IPR012951">
    <property type="entry name" value="BBE"/>
</dbReference>
<proteinExistence type="inferred from homology"/>
<evidence type="ECO:0000256" key="3">
    <source>
        <dbReference type="ARBA" id="ARBA00022630"/>
    </source>
</evidence>
<evidence type="ECO:0000256" key="4">
    <source>
        <dbReference type="ARBA" id="ARBA00022827"/>
    </source>
</evidence>
<sequence length="460" mass="47899">MTIQHTPTLDLAHLREQVTGDVLTPDDDGYDDARRLAYGGLDPRPAVIVRVRDADDVRAALAFARETGLEVAVRSGGHSSVGYGTSAGGLVVDVRGLTGLEVDPVRRVAWAGAGVTTGEYTAAVAPHGLATGFGDMGTVGLSGITLSGGVGLLARKHGLTIDSLLAAEVVTADGRVLTVDAEHHPDLFWGLRGGGGNLGVVTRLQLRLHDVRSFLGGLLVLPATAPVVAGVVDLALRAPRELTVIASVMPCPPMPFLPPEAHGRPVVLATVAWAGDPDEGRRVVDGLRALGTPVADLVAPQPYAALFPQMPAPPDPAPSALGRTLLRDSVDEATAGQVLDWIAASPGPMRVVQVRVLGGAVADVPPDATAYAHRDAPMMLNVASMYTDPGDRAAVHVAVTAMADRLRQGRPGAYVAFLGDEGPDGVRAAYPGGTWDRLAALKRRYDPENVFHLNQNVPPA</sequence>
<dbReference type="Gene3D" id="3.30.465.10">
    <property type="match status" value="1"/>
</dbReference>
<organism evidence="7 8">
    <name type="scientific">Cellulomonas aerilata</name>
    <dbReference type="NCBI Taxonomy" id="515326"/>
    <lineage>
        <taxon>Bacteria</taxon>
        <taxon>Bacillati</taxon>
        <taxon>Actinomycetota</taxon>
        <taxon>Actinomycetes</taxon>
        <taxon>Micrococcales</taxon>
        <taxon>Cellulomonadaceae</taxon>
        <taxon>Cellulomonas</taxon>
    </lineage>
</organism>
<evidence type="ECO:0000256" key="5">
    <source>
        <dbReference type="ARBA" id="ARBA00023002"/>
    </source>
</evidence>
<dbReference type="PANTHER" id="PTHR42973">
    <property type="entry name" value="BINDING OXIDOREDUCTASE, PUTATIVE (AFU_ORTHOLOGUE AFUA_1G17690)-RELATED"/>
    <property type="match status" value="1"/>
</dbReference>
<dbReference type="InterPro" id="IPR006093">
    <property type="entry name" value="Oxy_OxRdtase_FAD_BS"/>
</dbReference>
<gene>
    <name evidence="7" type="ORF">CAE01nite_24730</name>
</gene>
<evidence type="ECO:0000256" key="1">
    <source>
        <dbReference type="ARBA" id="ARBA00001974"/>
    </source>
</evidence>
<dbReference type="EMBL" id="BJYY01000015">
    <property type="protein sequence ID" value="GEO34748.1"/>
    <property type="molecule type" value="Genomic_DNA"/>
</dbReference>
<evidence type="ECO:0000313" key="7">
    <source>
        <dbReference type="EMBL" id="GEO34748.1"/>
    </source>
</evidence>
<feature type="domain" description="FAD-binding PCMH-type" evidence="6">
    <location>
        <begin position="41"/>
        <end position="211"/>
    </location>
</feature>
<evidence type="ECO:0000313" key="8">
    <source>
        <dbReference type="Proteomes" id="UP000321181"/>
    </source>
</evidence>
<dbReference type="InterPro" id="IPR050416">
    <property type="entry name" value="FAD-linked_Oxidoreductase"/>
</dbReference>
<dbReference type="GO" id="GO:0016491">
    <property type="term" value="F:oxidoreductase activity"/>
    <property type="evidence" value="ECO:0007669"/>
    <property type="project" value="UniProtKB-KW"/>
</dbReference>
<keyword evidence="4" id="KW-0274">FAD</keyword>
<dbReference type="PROSITE" id="PS51387">
    <property type="entry name" value="FAD_PCMH"/>
    <property type="match status" value="1"/>
</dbReference>
<dbReference type="Proteomes" id="UP000321181">
    <property type="component" value="Unassembled WGS sequence"/>
</dbReference>
<dbReference type="Gene3D" id="3.30.43.10">
    <property type="entry name" value="Uridine Diphospho-n-acetylenolpyruvylglucosamine Reductase, domain 2"/>
    <property type="match status" value="1"/>
</dbReference>
<dbReference type="OrthoDB" id="9775082at2"/>
<dbReference type="InterPro" id="IPR016169">
    <property type="entry name" value="FAD-bd_PCMH_sub2"/>
</dbReference>
<dbReference type="PANTHER" id="PTHR42973:SF39">
    <property type="entry name" value="FAD-BINDING PCMH-TYPE DOMAIN-CONTAINING PROTEIN"/>
    <property type="match status" value="1"/>
</dbReference>
<comment type="similarity">
    <text evidence="2">Belongs to the oxygen-dependent FAD-linked oxidoreductase family.</text>
</comment>
<dbReference type="InterPro" id="IPR036318">
    <property type="entry name" value="FAD-bd_PCMH-like_sf"/>
</dbReference>
<dbReference type="AlphaFoldDB" id="A0A512DE60"/>